<sequence length="854" mass="95118">MVRGVVAFTIATSLILTTTVPPVMAQQILPHPDAPFSGKVGLTTDANDSVADDLQLKLPSNFGIENAPNILVVMLDDVGYGQFGTFGSPITTIKGKMGKKKEVPMINTPAMDRVADNGLRYTKFHTTAMCSPTRAALLTGRNHHSVATGALTNGSTGYPGYNSIIPQNAATFAKVLQAYGYGTAWFGKNHNVPEWEVSEAGPFEHWPTGLGFDYFYGFIGGDVDQYHPPIIENTTRVIPPATNADGTTYHFNTDLADHAINYIKTQKALIPEKPFLAYFATGATHAPHQVPQKWLDKYDKYKQDNNGESMFSMGWDKFREKTFERQKTLGVIPKDAQLTPRPEDDLPAWDSLTTDEQALYARMMEVYAAFTEQTDEEIGRVIDAIEEIGELDNTMIIYIAGDNGASAEGDIEGLVNELTFFNKLDEPFEDKLAAMDTLGGEMHYNHFPAAWAWAMDTPFQWTKQIASHFGGTRNAMAISWPARIKDIGTTRYQFSHVIDIFPTILEAVGIPAPVKVNGVDQKPIEGTSLVYTFDDATAPTKHTTQYFEMVGNQGIYHNGWMASAIRGVPWADENPDDIDVLHMNWELYNIDKDFSQAKDLAARRPKKLDEMIKLFYAEASKYNVFPLDDRKFERFDESLRPTITGDRKTFTYPDHFRTKETTAPNMKGKDHSITADVDFETGDEGVLLTVGGRFGGFGLFIKDEKLVYLYNLAGIERYEIPSTEPLPTGNVTFKAEYITDSEEPGAGATVTLYANGNKIGTGRLEETLKIKFSNDGTFDVGFDTGTPVIDDEYEMPFDFTGTLNNVEVKLLSEMVPLPIFPTSEEMSSEMEPIPTSEDMSNEDFWDTIIQEVIR</sequence>
<dbReference type="InterPro" id="IPR024607">
    <property type="entry name" value="Sulfatase_CS"/>
</dbReference>
<dbReference type="EMBL" id="RCBY01000174">
    <property type="protein sequence ID" value="RQH30674.1"/>
    <property type="molecule type" value="Genomic_DNA"/>
</dbReference>
<evidence type="ECO:0000313" key="8">
    <source>
        <dbReference type="Proteomes" id="UP000269154"/>
    </source>
</evidence>
<proteinExistence type="inferred from homology"/>
<feature type="chain" id="PRO_5018204141" evidence="5">
    <location>
        <begin position="26"/>
        <end position="854"/>
    </location>
</feature>
<dbReference type="InterPro" id="IPR000917">
    <property type="entry name" value="Sulfatase_N"/>
</dbReference>
<dbReference type="CDD" id="cd16025">
    <property type="entry name" value="PAS_like"/>
    <property type="match status" value="1"/>
</dbReference>
<dbReference type="InterPro" id="IPR050738">
    <property type="entry name" value="Sulfatase"/>
</dbReference>
<name>A0A3N6NRR6_9CYAN</name>
<dbReference type="AlphaFoldDB" id="A0A3N6NRR6"/>
<dbReference type="PANTHER" id="PTHR42693:SF43">
    <property type="entry name" value="BLL2667 PROTEIN"/>
    <property type="match status" value="1"/>
</dbReference>
<keyword evidence="2" id="KW-0479">Metal-binding</keyword>
<reference evidence="7 8" key="1">
    <citation type="journal article" date="2018" name="ACS Chem. Biol.">
        <title>Ketoreductase domain dysfunction expands chemodiversity: malyngamide biosynthesis in the cyanobacterium Okeania hirsuta.</title>
        <authorList>
            <person name="Moss N.A."/>
            <person name="Leao T."/>
            <person name="Rankin M."/>
            <person name="McCullough T.M."/>
            <person name="Qu P."/>
            <person name="Korobeynikov A."/>
            <person name="Smith J.L."/>
            <person name="Gerwick L."/>
            <person name="Gerwick W.H."/>
        </authorList>
    </citation>
    <scope>NUCLEOTIDE SEQUENCE [LARGE SCALE GENOMIC DNA]</scope>
    <source>
        <strain evidence="7 8">PAB10Feb10-1</strain>
    </source>
</reference>
<keyword evidence="4" id="KW-0106">Calcium</keyword>
<dbReference type="PROSITE" id="PS00523">
    <property type="entry name" value="SULFATASE_1"/>
    <property type="match status" value="1"/>
</dbReference>
<evidence type="ECO:0000259" key="6">
    <source>
        <dbReference type="Pfam" id="PF00884"/>
    </source>
</evidence>
<dbReference type="Pfam" id="PF00884">
    <property type="entry name" value="Sulfatase"/>
    <property type="match status" value="1"/>
</dbReference>
<comment type="caution">
    <text evidence="7">The sequence shown here is derived from an EMBL/GenBank/DDBJ whole genome shotgun (WGS) entry which is preliminary data.</text>
</comment>
<feature type="signal peptide" evidence="5">
    <location>
        <begin position="1"/>
        <end position="25"/>
    </location>
</feature>
<comment type="similarity">
    <text evidence="1">Belongs to the sulfatase family.</text>
</comment>
<evidence type="ECO:0000256" key="5">
    <source>
        <dbReference type="SAM" id="SignalP"/>
    </source>
</evidence>
<evidence type="ECO:0000256" key="1">
    <source>
        <dbReference type="ARBA" id="ARBA00008779"/>
    </source>
</evidence>
<feature type="domain" description="Sulfatase N-terminal" evidence="6">
    <location>
        <begin position="68"/>
        <end position="510"/>
    </location>
</feature>
<dbReference type="Proteomes" id="UP000269154">
    <property type="component" value="Unassembled WGS sequence"/>
</dbReference>
<accession>A0A3N6NRR6</accession>
<dbReference type="PANTHER" id="PTHR42693">
    <property type="entry name" value="ARYLSULFATASE FAMILY MEMBER"/>
    <property type="match status" value="1"/>
</dbReference>
<evidence type="ECO:0000313" key="7">
    <source>
        <dbReference type="EMBL" id="RQH30674.1"/>
    </source>
</evidence>
<dbReference type="InterPro" id="IPR017850">
    <property type="entry name" value="Alkaline_phosphatase_core_sf"/>
</dbReference>
<keyword evidence="3" id="KW-0378">Hydrolase</keyword>
<dbReference type="GO" id="GO:0016787">
    <property type="term" value="F:hydrolase activity"/>
    <property type="evidence" value="ECO:0007669"/>
    <property type="project" value="UniProtKB-KW"/>
</dbReference>
<protein>
    <submittedName>
        <fullName evidence="7">Arylsulfatase</fullName>
    </submittedName>
</protein>
<keyword evidence="5" id="KW-0732">Signal</keyword>
<dbReference type="Gene3D" id="3.40.720.10">
    <property type="entry name" value="Alkaline Phosphatase, subunit A"/>
    <property type="match status" value="1"/>
</dbReference>
<evidence type="ECO:0000256" key="4">
    <source>
        <dbReference type="ARBA" id="ARBA00022837"/>
    </source>
</evidence>
<gene>
    <name evidence="7" type="ORF">D5R40_23680</name>
</gene>
<evidence type="ECO:0000256" key="3">
    <source>
        <dbReference type="ARBA" id="ARBA00022801"/>
    </source>
</evidence>
<organism evidence="7 8">
    <name type="scientific">Okeania hirsuta</name>
    <dbReference type="NCBI Taxonomy" id="1458930"/>
    <lineage>
        <taxon>Bacteria</taxon>
        <taxon>Bacillati</taxon>
        <taxon>Cyanobacteriota</taxon>
        <taxon>Cyanophyceae</taxon>
        <taxon>Oscillatoriophycideae</taxon>
        <taxon>Oscillatoriales</taxon>
        <taxon>Microcoleaceae</taxon>
        <taxon>Okeania</taxon>
    </lineage>
</organism>
<dbReference type="Gene3D" id="3.30.1120.10">
    <property type="match status" value="1"/>
</dbReference>
<evidence type="ECO:0000256" key="2">
    <source>
        <dbReference type="ARBA" id="ARBA00022723"/>
    </source>
</evidence>
<dbReference type="OrthoDB" id="9762324at2"/>
<keyword evidence="8" id="KW-1185">Reference proteome</keyword>
<dbReference type="GO" id="GO:0046872">
    <property type="term" value="F:metal ion binding"/>
    <property type="evidence" value="ECO:0007669"/>
    <property type="project" value="UniProtKB-KW"/>
</dbReference>
<dbReference type="SUPFAM" id="SSF53649">
    <property type="entry name" value="Alkaline phosphatase-like"/>
    <property type="match status" value="1"/>
</dbReference>